<name>A0A0D3KF48_EMIH1</name>
<protein>
    <recommendedName>
        <fullName evidence="5">Heat shock protein 70</fullName>
    </recommendedName>
</protein>
<sequence>GLLVGIDLGTTNSAIALLRGGEPSLLPNARGEPLTPSTVAFTGDGTVLVGAAADLQASQNVRNTVVAAKRFIGRTVRQCKAEIARAQYTVVGDEEGAAVFRLPAVGDLSPEEAGACVLAELLGALDVPASEICRAVVTVPAYFDAPQRQATLAAARLAGL</sequence>
<evidence type="ECO:0000256" key="1">
    <source>
        <dbReference type="ARBA" id="ARBA00022741"/>
    </source>
</evidence>
<dbReference type="Gene3D" id="3.30.420.40">
    <property type="match status" value="1"/>
</dbReference>
<keyword evidence="2" id="KW-0067">ATP-binding</keyword>
<dbReference type="GeneID" id="17279654"/>
<evidence type="ECO:0000256" key="2">
    <source>
        <dbReference type="ARBA" id="ARBA00022840"/>
    </source>
</evidence>
<dbReference type="GO" id="GO:0005524">
    <property type="term" value="F:ATP binding"/>
    <property type="evidence" value="ECO:0007669"/>
    <property type="project" value="UniProtKB-KW"/>
</dbReference>
<dbReference type="eggNOG" id="KOG0102">
    <property type="taxonomic scope" value="Eukaryota"/>
</dbReference>
<accession>A0A0D3KF48</accession>
<evidence type="ECO:0000313" key="4">
    <source>
        <dbReference type="Proteomes" id="UP000013827"/>
    </source>
</evidence>
<dbReference type="PRINTS" id="PR00301">
    <property type="entry name" value="HEATSHOCK70"/>
</dbReference>
<dbReference type="Pfam" id="PF00012">
    <property type="entry name" value="HSP70"/>
    <property type="match status" value="1"/>
</dbReference>
<reference evidence="4" key="1">
    <citation type="journal article" date="2013" name="Nature">
        <title>Pan genome of the phytoplankton Emiliania underpins its global distribution.</title>
        <authorList>
            <person name="Read B.A."/>
            <person name="Kegel J."/>
            <person name="Klute M.J."/>
            <person name="Kuo A."/>
            <person name="Lefebvre S.C."/>
            <person name="Maumus F."/>
            <person name="Mayer C."/>
            <person name="Miller J."/>
            <person name="Monier A."/>
            <person name="Salamov A."/>
            <person name="Young J."/>
            <person name="Aguilar M."/>
            <person name="Claverie J.M."/>
            <person name="Frickenhaus S."/>
            <person name="Gonzalez K."/>
            <person name="Herman E.K."/>
            <person name="Lin Y.C."/>
            <person name="Napier J."/>
            <person name="Ogata H."/>
            <person name="Sarno A.F."/>
            <person name="Shmutz J."/>
            <person name="Schroeder D."/>
            <person name="de Vargas C."/>
            <person name="Verret F."/>
            <person name="von Dassow P."/>
            <person name="Valentin K."/>
            <person name="Van de Peer Y."/>
            <person name="Wheeler G."/>
            <person name="Dacks J.B."/>
            <person name="Delwiche C.F."/>
            <person name="Dyhrman S.T."/>
            <person name="Glockner G."/>
            <person name="John U."/>
            <person name="Richards T."/>
            <person name="Worden A.Z."/>
            <person name="Zhang X."/>
            <person name="Grigoriev I.V."/>
            <person name="Allen A.E."/>
            <person name="Bidle K."/>
            <person name="Borodovsky M."/>
            <person name="Bowler C."/>
            <person name="Brownlee C."/>
            <person name="Cock J.M."/>
            <person name="Elias M."/>
            <person name="Gladyshev V.N."/>
            <person name="Groth M."/>
            <person name="Guda C."/>
            <person name="Hadaegh A."/>
            <person name="Iglesias-Rodriguez M.D."/>
            <person name="Jenkins J."/>
            <person name="Jones B.M."/>
            <person name="Lawson T."/>
            <person name="Leese F."/>
            <person name="Lindquist E."/>
            <person name="Lobanov A."/>
            <person name="Lomsadze A."/>
            <person name="Malik S.B."/>
            <person name="Marsh M.E."/>
            <person name="Mackinder L."/>
            <person name="Mock T."/>
            <person name="Mueller-Roeber B."/>
            <person name="Pagarete A."/>
            <person name="Parker M."/>
            <person name="Probert I."/>
            <person name="Quesneville H."/>
            <person name="Raines C."/>
            <person name="Rensing S.A."/>
            <person name="Riano-Pachon D.M."/>
            <person name="Richier S."/>
            <person name="Rokitta S."/>
            <person name="Shiraiwa Y."/>
            <person name="Soanes D.M."/>
            <person name="van der Giezen M."/>
            <person name="Wahlund T.M."/>
            <person name="Williams B."/>
            <person name="Wilson W."/>
            <person name="Wolfe G."/>
            <person name="Wurch L.L."/>
        </authorList>
    </citation>
    <scope>NUCLEOTIDE SEQUENCE</scope>
</reference>
<evidence type="ECO:0008006" key="5">
    <source>
        <dbReference type="Google" id="ProtNLM"/>
    </source>
</evidence>
<dbReference type="SUPFAM" id="SSF53067">
    <property type="entry name" value="Actin-like ATPase domain"/>
    <property type="match status" value="1"/>
</dbReference>
<dbReference type="GO" id="GO:0140662">
    <property type="term" value="F:ATP-dependent protein folding chaperone"/>
    <property type="evidence" value="ECO:0007669"/>
    <property type="project" value="InterPro"/>
</dbReference>
<dbReference type="PANTHER" id="PTHR19375">
    <property type="entry name" value="HEAT SHOCK PROTEIN 70KDA"/>
    <property type="match status" value="1"/>
</dbReference>
<dbReference type="PaxDb" id="2903-EOD34383"/>
<dbReference type="RefSeq" id="XP_005786812.1">
    <property type="nucleotide sequence ID" value="XM_005786755.1"/>
</dbReference>
<dbReference type="EnsemblProtists" id="EOD34383">
    <property type="protein sequence ID" value="EOD34383"/>
    <property type="gene ID" value="EMIHUDRAFT_58170"/>
</dbReference>
<proteinExistence type="predicted"/>
<dbReference type="Proteomes" id="UP000013827">
    <property type="component" value="Unassembled WGS sequence"/>
</dbReference>
<dbReference type="InterPro" id="IPR018181">
    <property type="entry name" value="Heat_shock_70_CS"/>
</dbReference>
<organism evidence="3 4">
    <name type="scientific">Emiliania huxleyi (strain CCMP1516)</name>
    <dbReference type="NCBI Taxonomy" id="280463"/>
    <lineage>
        <taxon>Eukaryota</taxon>
        <taxon>Haptista</taxon>
        <taxon>Haptophyta</taxon>
        <taxon>Prymnesiophyceae</taxon>
        <taxon>Isochrysidales</taxon>
        <taxon>Noelaerhabdaceae</taxon>
        <taxon>Emiliania</taxon>
    </lineage>
</organism>
<keyword evidence="4" id="KW-1185">Reference proteome</keyword>
<dbReference type="InterPro" id="IPR013126">
    <property type="entry name" value="Hsp_70_fam"/>
</dbReference>
<reference evidence="3" key="2">
    <citation type="submission" date="2024-10" db="UniProtKB">
        <authorList>
            <consortium name="EnsemblProtists"/>
        </authorList>
    </citation>
    <scope>IDENTIFICATION</scope>
</reference>
<dbReference type="KEGG" id="ehx:EMIHUDRAFT_58170"/>
<dbReference type="STRING" id="2903.R1DFW7"/>
<dbReference type="PROSITE" id="PS00297">
    <property type="entry name" value="HSP70_1"/>
    <property type="match status" value="1"/>
</dbReference>
<dbReference type="AlphaFoldDB" id="A0A0D3KF48"/>
<evidence type="ECO:0000313" key="3">
    <source>
        <dbReference type="EnsemblProtists" id="EOD34383"/>
    </source>
</evidence>
<dbReference type="InterPro" id="IPR043129">
    <property type="entry name" value="ATPase_NBD"/>
</dbReference>
<keyword evidence="1" id="KW-0547">Nucleotide-binding</keyword>
<dbReference type="HOGENOM" id="CLU_005965_0_2_1"/>